<dbReference type="Proteomes" id="UP000233786">
    <property type="component" value="Unassembled WGS sequence"/>
</dbReference>
<feature type="domain" description="Tyrosine specific protein phosphatases" evidence="2">
    <location>
        <begin position="114"/>
        <end position="171"/>
    </location>
</feature>
<comment type="similarity">
    <text evidence="1">Belongs to the protein-tyrosine phosphatase family.</text>
</comment>
<proteinExistence type="inferred from homology"/>
<dbReference type="Gene3D" id="3.90.190.10">
    <property type="entry name" value="Protein tyrosine phosphatase superfamily"/>
    <property type="match status" value="1"/>
</dbReference>
<dbReference type="InterPro" id="IPR026893">
    <property type="entry name" value="Tyr/Ser_Pase_IphP-type"/>
</dbReference>
<evidence type="ECO:0000313" key="4">
    <source>
        <dbReference type="Proteomes" id="UP000233786"/>
    </source>
</evidence>
<dbReference type="EMBL" id="PJNB01000001">
    <property type="protein sequence ID" value="PKW15237.1"/>
    <property type="molecule type" value="Genomic_DNA"/>
</dbReference>
<keyword evidence="4" id="KW-1185">Reference proteome</keyword>
<dbReference type="RefSeq" id="WP_010695163.1">
    <property type="nucleotide sequence ID" value="NZ_CP061007.1"/>
</dbReference>
<protein>
    <submittedName>
        <fullName evidence="3">Protein tyrosine/serine phosphatase</fullName>
    </submittedName>
</protein>
<dbReference type="InterPro" id="IPR000387">
    <property type="entry name" value="Tyr_Pase_dom"/>
</dbReference>
<sequence>MSTTDPLDALVNLRDLGGQPTGDGVATQAGVVYRSDAPHAGDRDPVDLSPWPPKVVVDLRDSVETGDEEHPLAAVATVHSVPLLEEARNGDVELDEAAHELTALYQSIVQGAPKKLVEVFRIVLDADGPVLIHCAAGKDRTGVVSAMLLSAVGVRRDAIVADYVRTDRNMLRVLQRLDAVPALPPGVDEEMVRELLSTPTEAIESVLNTFAEHEGGARGWLRAHGASNEELDRWQTKFTD</sequence>
<dbReference type="PANTHER" id="PTHR31126">
    <property type="entry name" value="TYROSINE-PROTEIN PHOSPHATASE"/>
    <property type="match status" value="1"/>
</dbReference>
<dbReference type="PANTHER" id="PTHR31126:SF1">
    <property type="entry name" value="TYROSINE SPECIFIC PROTEIN PHOSPHATASES DOMAIN-CONTAINING PROTEIN"/>
    <property type="match status" value="1"/>
</dbReference>
<dbReference type="OrthoDB" id="1188001at2"/>
<comment type="caution">
    <text evidence="3">The sequence shown here is derived from an EMBL/GenBank/DDBJ whole genome shotgun (WGS) entry which is preliminary data.</text>
</comment>
<evidence type="ECO:0000256" key="1">
    <source>
        <dbReference type="ARBA" id="ARBA00009580"/>
    </source>
</evidence>
<reference evidence="3" key="1">
    <citation type="submission" date="2017-12" db="EMBL/GenBank/DDBJ databases">
        <title>Sequencing the genomes of 1000 Actinobacteria strains.</title>
        <authorList>
            <person name="Klenk H.-P."/>
        </authorList>
    </citation>
    <scope>NUCLEOTIDE SEQUENCE [LARGE SCALE GENOMIC DNA]</scope>
    <source>
        <strain evidence="3">DSM 44228</strain>
    </source>
</reference>
<dbReference type="PROSITE" id="PS50056">
    <property type="entry name" value="TYR_PHOSPHATASE_2"/>
    <property type="match status" value="1"/>
</dbReference>
<dbReference type="InterPro" id="IPR016130">
    <property type="entry name" value="Tyr_Pase_AS"/>
</dbReference>
<dbReference type="Pfam" id="PF13350">
    <property type="entry name" value="Y_phosphatase3"/>
    <property type="match status" value="1"/>
</dbReference>
<name>A0A2N3XX43_SACSN</name>
<dbReference type="InterPro" id="IPR029021">
    <property type="entry name" value="Prot-tyrosine_phosphatase-like"/>
</dbReference>
<evidence type="ECO:0000259" key="2">
    <source>
        <dbReference type="PROSITE" id="PS50056"/>
    </source>
</evidence>
<dbReference type="GO" id="GO:0004721">
    <property type="term" value="F:phosphoprotein phosphatase activity"/>
    <property type="evidence" value="ECO:0007669"/>
    <property type="project" value="InterPro"/>
</dbReference>
<dbReference type="STRING" id="994479.GCA_000194155_02512"/>
<evidence type="ECO:0000313" key="3">
    <source>
        <dbReference type="EMBL" id="PKW15237.1"/>
    </source>
</evidence>
<organism evidence="3 4">
    <name type="scientific">Saccharopolyspora spinosa</name>
    <dbReference type="NCBI Taxonomy" id="60894"/>
    <lineage>
        <taxon>Bacteria</taxon>
        <taxon>Bacillati</taxon>
        <taxon>Actinomycetota</taxon>
        <taxon>Actinomycetes</taxon>
        <taxon>Pseudonocardiales</taxon>
        <taxon>Pseudonocardiaceae</taxon>
        <taxon>Saccharopolyspora</taxon>
    </lineage>
</organism>
<accession>A0A2N3XX43</accession>
<dbReference type="PROSITE" id="PS00383">
    <property type="entry name" value="TYR_PHOSPHATASE_1"/>
    <property type="match status" value="1"/>
</dbReference>
<dbReference type="AlphaFoldDB" id="A0A2N3XX43"/>
<gene>
    <name evidence="3" type="ORF">A8926_2929</name>
</gene>
<dbReference type="SUPFAM" id="SSF52799">
    <property type="entry name" value="(Phosphotyrosine protein) phosphatases II"/>
    <property type="match status" value="1"/>
</dbReference>